<protein>
    <submittedName>
        <fullName evidence="2">Uncharacterized protein</fullName>
    </submittedName>
</protein>
<dbReference type="AlphaFoldDB" id="A0A2T0QCV5"/>
<keyword evidence="3" id="KW-1185">Reference proteome</keyword>
<sequence>MKPNGPDGTHEPPNAFAAGRSPEATEVADMAAYLDGYTPPTGTGLSVGDAVAAVRAAREDRAR</sequence>
<evidence type="ECO:0000313" key="3">
    <source>
        <dbReference type="Proteomes" id="UP000237846"/>
    </source>
</evidence>
<reference evidence="2 3" key="1">
    <citation type="submission" date="2018-03" db="EMBL/GenBank/DDBJ databases">
        <title>Genomic Encyclopedia of Archaeal and Bacterial Type Strains, Phase II (KMG-II): from individual species to whole genera.</title>
        <authorList>
            <person name="Goeker M."/>
        </authorList>
    </citation>
    <scope>NUCLEOTIDE SEQUENCE [LARGE SCALE GENOMIC DNA]</scope>
    <source>
        <strain evidence="2 3">DSM 45601</strain>
    </source>
</reference>
<organism evidence="2 3">
    <name type="scientific">Allonocardiopsis opalescens</name>
    <dbReference type="NCBI Taxonomy" id="1144618"/>
    <lineage>
        <taxon>Bacteria</taxon>
        <taxon>Bacillati</taxon>
        <taxon>Actinomycetota</taxon>
        <taxon>Actinomycetes</taxon>
        <taxon>Streptosporangiales</taxon>
        <taxon>Allonocardiopsis</taxon>
    </lineage>
</organism>
<gene>
    <name evidence="2" type="ORF">CLV72_101319</name>
</gene>
<feature type="region of interest" description="Disordered" evidence="1">
    <location>
        <begin position="1"/>
        <end position="23"/>
    </location>
</feature>
<name>A0A2T0QCV5_9ACTN</name>
<evidence type="ECO:0000256" key="1">
    <source>
        <dbReference type="SAM" id="MobiDB-lite"/>
    </source>
</evidence>
<dbReference type="EMBL" id="PVZC01000001">
    <property type="protein sequence ID" value="PRY01735.1"/>
    <property type="molecule type" value="Genomic_DNA"/>
</dbReference>
<dbReference type="RefSeq" id="WP_106237947.1">
    <property type="nucleotide sequence ID" value="NZ_PVZC01000001.1"/>
</dbReference>
<proteinExistence type="predicted"/>
<comment type="caution">
    <text evidence="2">The sequence shown here is derived from an EMBL/GenBank/DDBJ whole genome shotgun (WGS) entry which is preliminary data.</text>
</comment>
<accession>A0A2T0QCV5</accession>
<evidence type="ECO:0000313" key="2">
    <source>
        <dbReference type="EMBL" id="PRY01735.1"/>
    </source>
</evidence>
<dbReference type="Proteomes" id="UP000237846">
    <property type="component" value="Unassembled WGS sequence"/>
</dbReference>